<sequence>MMESSLKSAVQRFLDQKVYSSAVFLAERLVSESSSEENIGLLAEAYYRSGEGQRSISLLQNQAPVHSLSPKNKYMLALCCFEAGRLSEAESALMPSKAFGVAHSVNVSVHLDIPNGAAGLYLMGCICRRLNRVAHAIEYFSESLKEDPFMWSAYENLCELGCETPAGAFFGVSKKRDIHEENIAPIEKKNDSRRARPLTNRGKKAMSRTFTEQDGGEAIKRLSFSDDFESTPKSNIKSGDEALLRLLHSLGTAFQHLCLYKCSRALELFQALPAPHLNSSWVQHQIARAYFEKAQYPQAADVFHGIRDMEPHRLAGMSMYSTTLWHLKREVDLCYLAQQVTDFDKRSSEAWCAAGNCFSLQKEHDTALVFFQRAIQLDPTFTYAYTLAGHEYVSNEDFDKAMDCFRQAIRIDPRHYNAWYGIGMIYSRQEKFHLAEFHFRRALEINPQSSLLCCFLGVVLHALQKDDNAIDALHQALKLQPHNLTARYHKANILLSQDRCEEALAELNQVLLYAPKEYTVHLTMGKICKRLGRLDDALRYFNNAMFFNPKESNEVRAAIETLHEEQTDDAL</sequence>
<comment type="similarity">
    <text evidence="5">Belongs to the APC3/CDC27 family.</text>
</comment>
<evidence type="ECO:0000256" key="3">
    <source>
        <dbReference type="ARBA" id="ARBA00022803"/>
    </source>
</evidence>
<proteinExistence type="inferred from homology"/>
<dbReference type="Pfam" id="PF00515">
    <property type="entry name" value="TPR_1"/>
    <property type="match status" value="2"/>
</dbReference>
<comment type="caution">
    <text evidence="7">The sequence shown here is derived from an EMBL/GenBank/DDBJ whole genome shotgun (WGS) entry which is preliminary data.</text>
</comment>
<evidence type="ECO:0000256" key="1">
    <source>
        <dbReference type="ARBA" id="ARBA00004123"/>
    </source>
</evidence>
<reference evidence="7 8" key="1">
    <citation type="submission" date="2019-07" db="EMBL/GenBank/DDBJ databases">
        <title>Genomics analysis of Aphanomyces spp. identifies a new class of oomycete effector associated with host adaptation.</title>
        <authorList>
            <person name="Gaulin E."/>
        </authorList>
    </citation>
    <scope>NUCLEOTIDE SEQUENCE [LARGE SCALE GENOMIC DNA]</scope>
    <source>
        <strain evidence="7 8">ATCC 201684</strain>
    </source>
</reference>
<dbReference type="GO" id="GO:0005737">
    <property type="term" value="C:cytoplasm"/>
    <property type="evidence" value="ECO:0007669"/>
    <property type="project" value="TreeGrafter"/>
</dbReference>
<feature type="repeat" description="TPR" evidence="6">
    <location>
        <begin position="348"/>
        <end position="381"/>
    </location>
</feature>
<dbReference type="GO" id="GO:0005680">
    <property type="term" value="C:anaphase-promoting complex"/>
    <property type="evidence" value="ECO:0007669"/>
    <property type="project" value="TreeGrafter"/>
</dbReference>
<comment type="subcellular location">
    <subcellularLocation>
        <location evidence="1">Nucleus</location>
    </subcellularLocation>
</comment>
<name>A0A6G0WF18_9STRA</name>
<evidence type="ECO:0000256" key="6">
    <source>
        <dbReference type="PROSITE-ProRule" id="PRU00339"/>
    </source>
</evidence>
<dbReference type="EMBL" id="VJMJ01000253">
    <property type="protein sequence ID" value="KAF0725020.1"/>
    <property type="molecule type" value="Genomic_DNA"/>
</dbReference>
<dbReference type="Pfam" id="PF12895">
    <property type="entry name" value="ANAPC3"/>
    <property type="match status" value="1"/>
</dbReference>
<dbReference type="GO" id="GO:0051301">
    <property type="term" value="P:cell division"/>
    <property type="evidence" value="ECO:0007669"/>
    <property type="project" value="TreeGrafter"/>
</dbReference>
<dbReference type="PANTHER" id="PTHR12558:SF13">
    <property type="entry name" value="CELL DIVISION CYCLE PROTEIN 27 HOMOLOG"/>
    <property type="match status" value="1"/>
</dbReference>
<accession>A0A6G0WF18</accession>
<feature type="repeat" description="TPR" evidence="6">
    <location>
        <begin position="382"/>
        <end position="415"/>
    </location>
</feature>
<dbReference type="Pfam" id="PF14559">
    <property type="entry name" value="TPR_19"/>
    <property type="match status" value="1"/>
</dbReference>
<dbReference type="PROSITE" id="PS50293">
    <property type="entry name" value="TPR_REGION"/>
    <property type="match status" value="1"/>
</dbReference>
<protein>
    <submittedName>
        <fullName evidence="7">Uncharacterized protein</fullName>
    </submittedName>
</protein>
<evidence type="ECO:0000313" key="8">
    <source>
        <dbReference type="Proteomes" id="UP000481153"/>
    </source>
</evidence>
<feature type="repeat" description="TPR" evidence="6">
    <location>
        <begin position="416"/>
        <end position="449"/>
    </location>
</feature>
<dbReference type="PANTHER" id="PTHR12558">
    <property type="entry name" value="CELL DIVISION CYCLE 16,23,27"/>
    <property type="match status" value="1"/>
</dbReference>
<dbReference type="InterPro" id="IPR019734">
    <property type="entry name" value="TPR_rpt"/>
</dbReference>
<dbReference type="SUPFAM" id="SSF48452">
    <property type="entry name" value="TPR-like"/>
    <property type="match status" value="2"/>
</dbReference>
<dbReference type="GO" id="GO:0007091">
    <property type="term" value="P:metaphase/anaphase transition of mitotic cell cycle"/>
    <property type="evidence" value="ECO:0007669"/>
    <property type="project" value="TreeGrafter"/>
</dbReference>
<dbReference type="Proteomes" id="UP000481153">
    <property type="component" value="Unassembled WGS sequence"/>
</dbReference>
<dbReference type="Pfam" id="PF13181">
    <property type="entry name" value="TPR_8"/>
    <property type="match status" value="2"/>
</dbReference>
<organism evidence="7 8">
    <name type="scientific">Aphanomyces euteiches</name>
    <dbReference type="NCBI Taxonomy" id="100861"/>
    <lineage>
        <taxon>Eukaryota</taxon>
        <taxon>Sar</taxon>
        <taxon>Stramenopiles</taxon>
        <taxon>Oomycota</taxon>
        <taxon>Saprolegniomycetes</taxon>
        <taxon>Saprolegniales</taxon>
        <taxon>Verrucalvaceae</taxon>
        <taxon>Aphanomyces</taxon>
    </lineage>
</organism>
<evidence type="ECO:0000256" key="2">
    <source>
        <dbReference type="ARBA" id="ARBA00022737"/>
    </source>
</evidence>
<feature type="repeat" description="TPR" evidence="6">
    <location>
        <begin position="450"/>
        <end position="483"/>
    </location>
</feature>
<dbReference type="InterPro" id="IPR011990">
    <property type="entry name" value="TPR-like_helical_dom_sf"/>
</dbReference>
<evidence type="ECO:0000313" key="7">
    <source>
        <dbReference type="EMBL" id="KAF0725020.1"/>
    </source>
</evidence>
<dbReference type="GO" id="GO:0016567">
    <property type="term" value="P:protein ubiquitination"/>
    <property type="evidence" value="ECO:0007669"/>
    <property type="project" value="TreeGrafter"/>
</dbReference>
<dbReference type="Gene3D" id="1.25.40.10">
    <property type="entry name" value="Tetratricopeptide repeat domain"/>
    <property type="match status" value="4"/>
</dbReference>
<keyword evidence="4" id="KW-0539">Nucleus</keyword>
<dbReference type="PROSITE" id="PS50005">
    <property type="entry name" value="TPR"/>
    <property type="match status" value="5"/>
</dbReference>
<keyword evidence="8" id="KW-1185">Reference proteome</keyword>
<gene>
    <name evidence="7" type="ORF">Ae201684_016418</name>
</gene>
<evidence type="ECO:0000256" key="4">
    <source>
        <dbReference type="ARBA" id="ARBA00023242"/>
    </source>
</evidence>
<keyword evidence="3 6" id="KW-0802">TPR repeat</keyword>
<dbReference type="GO" id="GO:0031145">
    <property type="term" value="P:anaphase-promoting complex-dependent catabolic process"/>
    <property type="evidence" value="ECO:0007669"/>
    <property type="project" value="TreeGrafter"/>
</dbReference>
<dbReference type="FunFam" id="1.25.40.10:FF:000018">
    <property type="entry name" value="Cell division cycle protein 27 homolog B"/>
    <property type="match status" value="1"/>
</dbReference>
<dbReference type="AlphaFoldDB" id="A0A6G0WF18"/>
<dbReference type="VEuPathDB" id="FungiDB:AeMF1_000038"/>
<feature type="repeat" description="TPR" evidence="6">
    <location>
        <begin position="518"/>
        <end position="551"/>
    </location>
</feature>
<keyword evidence="2" id="KW-0677">Repeat</keyword>
<evidence type="ECO:0000256" key="5">
    <source>
        <dbReference type="ARBA" id="ARBA00038210"/>
    </source>
</evidence>
<dbReference type="SMART" id="SM00028">
    <property type="entry name" value="TPR"/>
    <property type="match status" value="8"/>
</dbReference>